<evidence type="ECO:0000313" key="9">
    <source>
        <dbReference type="Proteomes" id="UP000317093"/>
    </source>
</evidence>
<evidence type="ECO:0000256" key="2">
    <source>
        <dbReference type="ARBA" id="ARBA00011900"/>
    </source>
</evidence>
<evidence type="ECO:0000256" key="6">
    <source>
        <dbReference type="ARBA" id="ARBA00047942"/>
    </source>
</evidence>
<organism evidence="8 9">
    <name type="scientific">Kolteria novifilia</name>
    <dbReference type="NCBI Taxonomy" id="2527975"/>
    <lineage>
        <taxon>Bacteria</taxon>
        <taxon>Pseudomonadati</taxon>
        <taxon>Planctomycetota</taxon>
        <taxon>Planctomycetia</taxon>
        <taxon>Kolteriales</taxon>
        <taxon>Kolteriaceae</taxon>
        <taxon>Kolteria</taxon>
    </lineage>
</organism>
<dbReference type="InterPro" id="IPR050953">
    <property type="entry name" value="N4_N6_ade-DNA_methylase"/>
</dbReference>
<dbReference type="EC" id="2.1.1.72" evidence="2"/>
<keyword evidence="9" id="KW-1185">Reference proteome</keyword>
<keyword evidence="4" id="KW-0808">Transferase</keyword>
<reference evidence="8 9" key="1">
    <citation type="submission" date="2019-02" db="EMBL/GenBank/DDBJ databases">
        <title>Deep-cultivation of Planctomycetes and their phenomic and genomic characterization uncovers novel biology.</title>
        <authorList>
            <person name="Wiegand S."/>
            <person name="Jogler M."/>
            <person name="Boedeker C."/>
            <person name="Pinto D."/>
            <person name="Vollmers J."/>
            <person name="Rivas-Marin E."/>
            <person name="Kohn T."/>
            <person name="Peeters S.H."/>
            <person name="Heuer A."/>
            <person name="Rast P."/>
            <person name="Oberbeckmann S."/>
            <person name="Bunk B."/>
            <person name="Jeske O."/>
            <person name="Meyerdierks A."/>
            <person name="Storesund J.E."/>
            <person name="Kallscheuer N."/>
            <person name="Luecker S."/>
            <person name="Lage O.M."/>
            <person name="Pohl T."/>
            <person name="Merkel B.J."/>
            <person name="Hornburger P."/>
            <person name="Mueller R.-W."/>
            <person name="Bruemmer F."/>
            <person name="Labrenz M."/>
            <person name="Spormann A.M."/>
            <person name="Op den Camp H."/>
            <person name="Overmann J."/>
            <person name="Amann R."/>
            <person name="Jetten M.S.M."/>
            <person name="Mascher T."/>
            <person name="Medema M.H."/>
            <person name="Devos D.P."/>
            <person name="Kaster A.-K."/>
            <person name="Ovreas L."/>
            <person name="Rohde M."/>
            <person name="Galperin M.Y."/>
            <person name="Jogler C."/>
        </authorList>
    </citation>
    <scope>NUCLEOTIDE SEQUENCE [LARGE SCALE GENOMIC DNA]</scope>
    <source>
        <strain evidence="8 9">Pan216</strain>
    </source>
</reference>
<evidence type="ECO:0000313" key="8">
    <source>
        <dbReference type="EMBL" id="QDU59524.1"/>
    </source>
</evidence>
<evidence type="ECO:0000256" key="5">
    <source>
        <dbReference type="ARBA" id="ARBA00022691"/>
    </source>
</evidence>
<feature type="domain" description="Type II methyltransferase M.TaqI-like" evidence="7">
    <location>
        <begin position="360"/>
        <end position="516"/>
    </location>
</feature>
<gene>
    <name evidence="8" type="ORF">Pan216_03530</name>
</gene>
<evidence type="ECO:0000259" key="7">
    <source>
        <dbReference type="Pfam" id="PF07669"/>
    </source>
</evidence>
<evidence type="ECO:0000256" key="4">
    <source>
        <dbReference type="ARBA" id="ARBA00022679"/>
    </source>
</evidence>
<dbReference type="GO" id="GO:0009007">
    <property type="term" value="F:site-specific DNA-methyltransferase (adenine-specific) activity"/>
    <property type="evidence" value="ECO:0007669"/>
    <property type="project" value="UniProtKB-EC"/>
</dbReference>
<dbReference type="PANTHER" id="PTHR33841">
    <property type="entry name" value="DNA METHYLTRANSFERASE YEEA-RELATED"/>
    <property type="match status" value="1"/>
</dbReference>
<dbReference type="GO" id="GO:0032259">
    <property type="term" value="P:methylation"/>
    <property type="evidence" value="ECO:0007669"/>
    <property type="project" value="UniProtKB-KW"/>
</dbReference>
<dbReference type="InterPro" id="IPR029063">
    <property type="entry name" value="SAM-dependent_MTases_sf"/>
</dbReference>
<comment type="catalytic activity">
    <reaction evidence="6">
        <text>a 2'-deoxyadenosine in DNA + S-adenosyl-L-methionine = an N(6)-methyl-2'-deoxyadenosine in DNA + S-adenosyl-L-homocysteine + H(+)</text>
        <dbReference type="Rhea" id="RHEA:15197"/>
        <dbReference type="Rhea" id="RHEA-COMP:12418"/>
        <dbReference type="Rhea" id="RHEA-COMP:12419"/>
        <dbReference type="ChEBI" id="CHEBI:15378"/>
        <dbReference type="ChEBI" id="CHEBI:57856"/>
        <dbReference type="ChEBI" id="CHEBI:59789"/>
        <dbReference type="ChEBI" id="CHEBI:90615"/>
        <dbReference type="ChEBI" id="CHEBI:90616"/>
        <dbReference type="EC" id="2.1.1.72"/>
    </reaction>
</comment>
<sequence>MSAPPHALSVDEAEVLRQAALFSNVTYVLFRRFADERSSQPLAFVVDNEDEHLDDGQLAKLHHELWLNGVAPLVYVGWPTRIDILSCARGPDFWHGDKRVYEPAEQLELAATIDSELAKRRRYSAFRLADGTFWEDPQNQPLANYEKAAHQSLIDAIFEADQKLEGQDNPNLRRLLLLTVLIKYLEDRGVFPRNGWFARFHSGARTFFDVLESGRPECVLRLLESLEKKFNGDVFSLPSKETLTKTALLHFSELVEARTIQRQRYLWQQYSFKHLPVEVISHLYERFVKGSTSVYTPPFLASLLLDYAMPHHRLTGTERVLDPACGSGVFLVGAFRRLVSVQRSKGESVSVDMLKSILKNQIFGVELDSDAVDLTAFSLALGVCDSLLPEVIWKELKFDRLRNSNIFEADFFDSFRDDEGIGSVGQFDVILGNPPFESAFSEPAARVNKDRVPVRGKIPDKQIAYLFLDVATELTTSDGTICLIQPSGFLYNLQSHGFRSEIAKAGRLQTLLDFTSVRNLYGADTKTVAVVLGRESNAPIPHLTFRRTYETKQRIGFVLDHYDNNRLTSEELIANPRAARANLLGGGRLSAMARRFAEMRTLSEFVAENGWLMGEGFIEGTKNRRPGRHLTGLPFLPTRELKEEGFNPDVLERVEATEFYRPGRPDLFQPPLVLIREHESLPIAFWEEGPLAYKDKIVGIHAPRESRDALHHFYRILLKRRQVLQFAGSLNGSQSLVGKATALLKGDIEGLPFPEDESELDLVPWEASLVDDTRSYFVDFVRLGQDSLLLRESANQEVVSSYASLYCRMLGSIYENLQPAEPVFLDGLICQPFFFGDEPAIEWLGPNCEEQLRSLVFDNSREYLRTVRVVRYYHQNVVFIVKPDRLRYWIRSTAIRDADDTLVDLRKQGY</sequence>
<comment type="similarity">
    <text evidence="1">Belongs to the N(4)/N(6)-methyltransferase family.</text>
</comment>
<dbReference type="Gene3D" id="3.40.50.150">
    <property type="entry name" value="Vaccinia Virus protein VP39"/>
    <property type="match status" value="1"/>
</dbReference>
<dbReference type="Pfam" id="PF07669">
    <property type="entry name" value="Eco57I"/>
    <property type="match status" value="1"/>
</dbReference>
<evidence type="ECO:0000256" key="3">
    <source>
        <dbReference type="ARBA" id="ARBA00022603"/>
    </source>
</evidence>
<name>A0A518AXT9_9BACT</name>
<accession>A0A518AXT9</accession>
<dbReference type="GO" id="GO:0006304">
    <property type="term" value="P:DNA modification"/>
    <property type="evidence" value="ECO:0007669"/>
    <property type="project" value="InterPro"/>
</dbReference>
<dbReference type="Proteomes" id="UP000317093">
    <property type="component" value="Chromosome"/>
</dbReference>
<dbReference type="SUPFAM" id="SSF53335">
    <property type="entry name" value="S-adenosyl-L-methionine-dependent methyltransferases"/>
    <property type="match status" value="1"/>
</dbReference>
<dbReference type="EMBL" id="CP036279">
    <property type="protein sequence ID" value="QDU59524.1"/>
    <property type="molecule type" value="Genomic_DNA"/>
</dbReference>
<dbReference type="KEGG" id="knv:Pan216_03530"/>
<dbReference type="InterPro" id="IPR002052">
    <property type="entry name" value="DNA_methylase_N6_adenine_CS"/>
</dbReference>
<dbReference type="GO" id="GO:0016787">
    <property type="term" value="F:hydrolase activity"/>
    <property type="evidence" value="ECO:0007669"/>
    <property type="project" value="UniProtKB-KW"/>
</dbReference>
<proteinExistence type="inferred from homology"/>
<dbReference type="REBASE" id="356251">
    <property type="entry name" value="PbaPan216ORF3530P"/>
</dbReference>
<keyword evidence="3" id="KW-0489">Methyltransferase</keyword>
<dbReference type="PANTHER" id="PTHR33841:SF5">
    <property type="entry name" value="DNA METHYLASE (MODIFICATION METHYLASE) (METHYLTRANSFERASE)-RELATED"/>
    <property type="match status" value="1"/>
</dbReference>
<dbReference type="GO" id="GO:0003676">
    <property type="term" value="F:nucleic acid binding"/>
    <property type="evidence" value="ECO:0007669"/>
    <property type="project" value="InterPro"/>
</dbReference>
<evidence type="ECO:0000256" key="1">
    <source>
        <dbReference type="ARBA" id="ARBA00006594"/>
    </source>
</evidence>
<keyword evidence="8" id="KW-0378">Hydrolase</keyword>
<dbReference type="AlphaFoldDB" id="A0A518AXT9"/>
<dbReference type="InterPro" id="IPR011639">
    <property type="entry name" value="MethylTrfase_TaqI-like_dom"/>
</dbReference>
<dbReference type="PROSITE" id="PS00092">
    <property type="entry name" value="N6_MTASE"/>
    <property type="match status" value="1"/>
</dbReference>
<keyword evidence="5" id="KW-0949">S-adenosyl-L-methionine</keyword>
<protein>
    <recommendedName>
        <fullName evidence="2">site-specific DNA-methyltransferase (adenine-specific)</fullName>
        <ecNumber evidence="2">2.1.1.72</ecNumber>
    </recommendedName>
</protein>
<dbReference type="PRINTS" id="PR00507">
    <property type="entry name" value="N12N6MTFRASE"/>
</dbReference>